<dbReference type="PANTHER" id="PTHR33057">
    <property type="entry name" value="TRANSCRIPTION REPRESSOR OFP7-RELATED"/>
    <property type="match status" value="1"/>
</dbReference>
<evidence type="ECO:0000259" key="8">
    <source>
        <dbReference type="PROSITE" id="PS51754"/>
    </source>
</evidence>
<dbReference type="GO" id="GO:0005634">
    <property type="term" value="C:nucleus"/>
    <property type="evidence" value="ECO:0007669"/>
    <property type="project" value="UniProtKB-SubCell"/>
</dbReference>
<evidence type="ECO:0000256" key="3">
    <source>
        <dbReference type="ARBA" id="ARBA00023015"/>
    </source>
</evidence>
<dbReference type="Pfam" id="PF04844">
    <property type="entry name" value="Ovate"/>
    <property type="match status" value="1"/>
</dbReference>
<reference evidence="9" key="1">
    <citation type="submission" date="2019-09" db="EMBL/GenBank/DDBJ databases">
        <authorList>
            <person name="Zhang L."/>
        </authorList>
    </citation>
    <scope>NUCLEOTIDE SEQUENCE</scope>
</reference>
<evidence type="ECO:0000256" key="5">
    <source>
        <dbReference type="ARBA" id="ARBA00023242"/>
    </source>
</evidence>
<feature type="compositionally biased region" description="Basic residues" evidence="7">
    <location>
        <begin position="222"/>
        <end position="235"/>
    </location>
</feature>
<dbReference type="InterPro" id="IPR006458">
    <property type="entry name" value="Ovate_C"/>
</dbReference>
<dbReference type="NCBIfam" id="TIGR01568">
    <property type="entry name" value="A_thal_3678"/>
    <property type="match status" value="1"/>
</dbReference>
<dbReference type="EMBL" id="LR721787">
    <property type="protein sequence ID" value="VVW76721.1"/>
    <property type="molecule type" value="Genomic_DNA"/>
</dbReference>
<feature type="region of interest" description="Disordered" evidence="7">
    <location>
        <begin position="216"/>
        <end position="243"/>
    </location>
</feature>
<keyword evidence="3 6" id="KW-0805">Transcription regulation</keyword>
<keyword evidence="4 6" id="KW-0804">Transcription</keyword>
<evidence type="ECO:0000256" key="6">
    <source>
        <dbReference type="RuleBase" id="RU367028"/>
    </source>
</evidence>
<name>A0A5K1GLX0_9MAGN</name>
<gene>
    <name evidence="9" type="ORF">NYM_LOCUS27350</name>
</gene>
<dbReference type="GO" id="GO:0045892">
    <property type="term" value="P:negative regulation of DNA-templated transcription"/>
    <property type="evidence" value="ECO:0007669"/>
    <property type="project" value="UniProtKB-UniRule"/>
</dbReference>
<dbReference type="Gramene" id="NC9G0170630.1">
    <property type="protein sequence ID" value="NC9G0170630.1:cds"/>
    <property type="gene ID" value="NC9G0170630"/>
</dbReference>
<dbReference type="PANTHER" id="PTHR33057:SF224">
    <property type="entry name" value="TRANSCRIPTION REPRESSOR"/>
    <property type="match status" value="1"/>
</dbReference>
<evidence type="ECO:0000256" key="1">
    <source>
        <dbReference type="ARBA" id="ARBA00004123"/>
    </source>
</evidence>
<evidence type="ECO:0000256" key="4">
    <source>
        <dbReference type="ARBA" id="ARBA00023163"/>
    </source>
</evidence>
<dbReference type="InterPro" id="IPR038933">
    <property type="entry name" value="Ovate"/>
</dbReference>
<proteinExistence type="predicted"/>
<sequence>MGKGLKLRISRVIPSFLSCRSKEAYSVPESPAPLVPTPGFGSSPASDDFIPTFPRAASLSPKQRSCFGVSQFRAAGEPRGRPDVKFIHDLDLLVVEDAGFRWKKEENWHVVSREDQTVRRKISISLSDKGDVCPPASPASPQNSSFMAQERRARSRGRGQRRKASSRAQRRSNSSADSGWFSSEEDETETLFSSKSFSSDSSDFFQNQLLTIQESPCGIKRSSGRRKPAKPRRGTARPASSPALTSGFRRILPWAFDGKVKESFAVVKRSRDPYHDFMKSMMEMITEKELFDARDLEQLLRCFLSLNAPHHHDVIVRVFSDVWDALFSNASPLE</sequence>
<accession>A0A5K1GLX0</accession>
<protein>
    <recommendedName>
        <fullName evidence="6">Transcription repressor</fullName>
    </recommendedName>
    <alternativeName>
        <fullName evidence="6">Ovate family protein</fullName>
    </alternativeName>
</protein>
<keyword evidence="2 6" id="KW-0678">Repressor</keyword>
<comment type="function">
    <text evidence="6">Transcriptional repressor that regulates multiple aspects of plant growth and development.</text>
</comment>
<evidence type="ECO:0000256" key="7">
    <source>
        <dbReference type="SAM" id="MobiDB-lite"/>
    </source>
</evidence>
<organism evidence="9">
    <name type="scientific">Nymphaea colorata</name>
    <name type="common">pocket water lily</name>
    <dbReference type="NCBI Taxonomy" id="210225"/>
    <lineage>
        <taxon>Eukaryota</taxon>
        <taxon>Viridiplantae</taxon>
        <taxon>Streptophyta</taxon>
        <taxon>Embryophyta</taxon>
        <taxon>Tracheophyta</taxon>
        <taxon>Spermatophyta</taxon>
        <taxon>Magnoliopsida</taxon>
        <taxon>Nymphaeales</taxon>
        <taxon>Nymphaeaceae</taxon>
        <taxon>Nymphaea</taxon>
    </lineage>
</organism>
<evidence type="ECO:0000313" key="9">
    <source>
        <dbReference type="EMBL" id="VVW76721.1"/>
    </source>
</evidence>
<dbReference type="AlphaFoldDB" id="A0A5K1GLX0"/>
<feature type="domain" description="OVATE" evidence="8">
    <location>
        <begin position="266"/>
        <end position="325"/>
    </location>
</feature>
<dbReference type="PROSITE" id="PS51754">
    <property type="entry name" value="OVATE"/>
    <property type="match status" value="1"/>
</dbReference>
<feature type="compositionally biased region" description="Basic residues" evidence="7">
    <location>
        <begin position="153"/>
        <end position="170"/>
    </location>
</feature>
<keyword evidence="5 6" id="KW-0539">Nucleus</keyword>
<feature type="region of interest" description="Disordered" evidence="7">
    <location>
        <begin position="127"/>
        <end position="182"/>
    </location>
</feature>
<evidence type="ECO:0000256" key="2">
    <source>
        <dbReference type="ARBA" id="ARBA00022491"/>
    </source>
</evidence>
<comment type="subcellular location">
    <subcellularLocation>
        <location evidence="1 6">Nucleus</location>
    </subcellularLocation>
</comment>